<evidence type="ECO:0000256" key="3">
    <source>
        <dbReference type="ARBA" id="ARBA00022801"/>
    </source>
</evidence>
<keyword evidence="7" id="KW-1185">Reference proteome</keyword>
<dbReference type="InterPro" id="IPR017907">
    <property type="entry name" value="Znf_RING_CS"/>
</dbReference>
<dbReference type="InterPro" id="IPR016035">
    <property type="entry name" value="Acyl_Trfase/lysoPLipase"/>
</dbReference>
<keyword evidence="3" id="KW-0378">Hydrolase</keyword>
<keyword evidence="5" id="KW-0442">Lipid degradation</keyword>
<reference evidence="6 7" key="1">
    <citation type="submission" date="2020-03" db="EMBL/GenBank/DDBJ databases">
        <title>Draft Genome Sequence of Cudoniella acicularis.</title>
        <authorList>
            <person name="Buettner E."/>
            <person name="Kellner H."/>
        </authorList>
    </citation>
    <scope>NUCLEOTIDE SEQUENCE [LARGE SCALE GENOMIC DNA]</scope>
    <source>
        <strain evidence="6 7">DSM 108380</strain>
    </source>
</reference>
<sequence>MERVESRSKDTSNTDIDKRVASLVASCISIDTAQSGSFHLAEAEPAFSDYEEMCNKAYSGFLAPARCGYRSTEGEHCQNNRTGHEKGYQNLMGRIMVLGYYQSLSPTNGQEIFVKGIRHNYLARANRFIERKYDVEQFKTAIINEHRMTLKGAKFWKRTKSNNTCFFCLTNYPDHTLLCRHAICEMCIEQFGDKSATEPDVFSFESSWSIRLVREGVGMKILSLDGGGIRVVIPATILKILETKINTNIPLHEFFDIVVSTSGIIALGFGCNRWSAANCLAQFKSPVRGVFVRHFAGTIPLVKYAVLYFLDSGYRDGAVEEQLKFAFAREERRLLFGHVEGGGQQRRPLKVGVSARRCTDSQSVLFANYNQKMVADEGAAELCGMGQPEIGRDPRPFGDRLREESKPLKKTAQALIASSFYLKVPKISQATQISYDVKATIMCRLESQYHPRIAQGIFKEYCMFCVKQKKWKIDNILNGSAIVEMPITYMVASPSDKTSLYLAFGMNAPAGSQQHNAAWSSMYHIGGSP</sequence>
<dbReference type="Gene3D" id="3.40.1090.10">
    <property type="entry name" value="Cytosolic phospholipase A2 catalytic domain"/>
    <property type="match status" value="1"/>
</dbReference>
<dbReference type="PANTHER" id="PTHR24185">
    <property type="entry name" value="CALCIUM-INDEPENDENT PHOSPHOLIPASE A2-GAMMA"/>
    <property type="match status" value="1"/>
</dbReference>
<evidence type="ECO:0000256" key="1">
    <source>
        <dbReference type="ARBA" id="ARBA00022723"/>
    </source>
</evidence>
<evidence type="ECO:0000313" key="7">
    <source>
        <dbReference type="Proteomes" id="UP000566819"/>
    </source>
</evidence>
<name>A0A8H4VZ42_9HELO</name>
<gene>
    <name evidence="6" type="ORF">G7Y89_g12999</name>
</gene>
<dbReference type="GO" id="GO:0008270">
    <property type="term" value="F:zinc ion binding"/>
    <property type="evidence" value="ECO:0007669"/>
    <property type="project" value="UniProtKB-KW"/>
</dbReference>
<organism evidence="6 7">
    <name type="scientific">Cudoniella acicularis</name>
    <dbReference type="NCBI Taxonomy" id="354080"/>
    <lineage>
        <taxon>Eukaryota</taxon>
        <taxon>Fungi</taxon>
        <taxon>Dikarya</taxon>
        <taxon>Ascomycota</taxon>
        <taxon>Pezizomycotina</taxon>
        <taxon>Leotiomycetes</taxon>
        <taxon>Helotiales</taxon>
        <taxon>Tricladiaceae</taxon>
        <taxon>Cudoniella</taxon>
    </lineage>
</organism>
<protein>
    <recommendedName>
        <fullName evidence="8">PNPLA domain-containing protein</fullName>
    </recommendedName>
</protein>
<evidence type="ECO:0000256" key="4">
    <source>
        <dbReference type="ARBA" id="ARBA00022833"/>
    </source>
</evidence>
<dbReference type="PANTHER" id="PTHR24185:SF1">
    <property type="entry name" value="CALCIUM-INDEPENDENT PHOSPHOLIPASE A2-GAMMA"/>
    <property type="match status" value="1"/>
</dbReference>
<dbReference type="GO" id="GO:0016042">
    <property type="term" value="P:lipid catabolic process"/>
    <property type="evidence" value="ECO:0007669"/>
    <property type="project" value="UniProtKB-KW"/>
</dbReference>
<evidence type="ECO:0008006" key="8">
    <source>
        <dbReference type="Google" id="ProtNLM"/>
    </source>
</evidence>
<dbReference type="GO" id="GO:0019369">
    <property type="term" value="P:arachidonate metabolic process"/>
    <property type="evidence" value="ECO:0007669"/>
    <property type="project" value="TreeGrafter"/>
</dbReference>
<dbReference type="OrthoDB" id="194358at2759"/>
<dbReference type="GO" id="GO:0047499">
    <property type="term" value="F:calcium-independent phospholipase A2 activity"/>
    <property type="evidence" value="ECO:0007669"/>
    <property type="project" value="TreeGrafter"/>
</dbReference>
<dbReference type="Proteomes" id="UP000566819">
    <property type="component" value="Unassembled WGS sequence"/>
</dbReference>
<keyword evidence="5" id="KW-0443">Lipid metabolism</keyword>
<dbReference type="SUPFAM" id="SSF52151">
    <property type="entry name" value="FabD/lysophospholipase-like"/>
    <property type="match status" value="1"/>
</dbReference>
<keyword evidence="4" id="KW-0862">Zinc</keyword>
<keyword evidence="1" id="KW-0479">Metal-binding</keyword>
<evidence type="ECO:0000256" key="2">
    <source>
        <dbReference type="ARBA" id="ARBA00022771"/>
    </source>
</evidence>
<evidence type="ECO:0000256" key="5">
    <source>
        <dbReference type="ARBA" id="ARBA00022963"/>
    </source>
</evidence>
<comment type="caution">
    <text evidence="6">The sequence shown here is derived from an EMBL/GenBank/DDBJ whole genome shotgun (WGS) entry which is preliminary data.</text>
</comment>
<evidence type="ECO:0000313" key="6">
    <source>
        <dbReference type="EMBL" id="KAF4625169.1"/>
    </source>
</evidence>
<dbReference type="GO" id="GO:0016020">
    <property type="term" value="C:membrane"/>
    <property type="evidence" value="ECO:0007669"/>
    <property type="project" value="TreeGrafter"/>
</dbReference>
<keyword evidence="2" id="KW-0863">Zinc-finger</keyword>
<dbReference type="AlphaFoldDB" id="A0A8H4VZ42"/>
<accession>A0A8H4VZ42</accession>
<dbReference type="PROSITE" id="PS00518">
    <property type="entry name" value="ZF_RING_1"/>
    <property type="match status" value="1"/>
</dbReference>
<proteinExistence type="predicted"/>
<dbReference type="EMBL" id="JAAMPI010001447">
    <property type="protein sequence ID" value="KAF4625169.1"/>
    <property type="molecule type" value="Genomic_DNA"/>
</dbReference>